<proteinExistence type="predicted"/>
<reference evidence="1 2" key="1">
    <citation type="submission" date="2016-07" db="EMBL/GenBank/DDBJ databases">
        <title>Genome analysis of Sphingobacterium siyangense T12B17.</title>
        <authorList>
            <person name="Xu D."/>
            <person name="Su Y."/>
            <person name="Zheng S."/>
        </authorList>
    </citation>
    <scope>NUCLEOTIDE SEQUENCE [LARGE SCALE GENOMIC DNA]</scope>
    <source>
        <strain evidence="1 2">T12B17</strain>
    </source>
</reference>
<organism evidence="1 2">
    <name type="scientific">Sphingobacterium siyangense</name>
    <dbReference type="NCBI Taxonomy" id="459529"/>
    <lineage>
        <taxon>Bacteria</taxon>
        <taxon>Pseudomonadati</taxon>
        <taxon>Bacteroidota</taxon>
        <taxon>Sphingobacteriia</taxon>
        <taxon>Sphingobacteriales</taxon>
        <taxon>Sphingobacteriaceae</taxon>
        <taxon>Sphingobacterium</taxon>
    </lineage>
</organism>
<dbReference type="Proteomes" id="UP000286402">
    <property type="component" value="Unassembled WGS sequence"/>
</dbReference>
<dbReference type="RefSeq" id="WP_120332743.1">
    <property type="nucleotide sequence ID" value="NZ_DAIRPU010000005.1"/>
</dbReference>
<evidence type="ECO:0000313" key="1">
    <source>
        <dbReference type="EMBL" id="RKF42437.1"/>
    </source>
</evidence>
<protein>
    <submittedName>
        <fullName evidence="1">Uncharacterized protein</fullName>
    </submittedName>
</protein>
<comment type="caution">
    <text evidence="1">The sequence shown here is derived from an EMBL/GenBank/DDBJ whole genome shotgun (WGS) entry which is preliminary data.</text>
</comment>
<accession>A0A420GB82</accession>
<sequence length="208" mass="23974">MHRIIGIWIVFLICFSQNSIGQVKDSNYFLEKDNTKVPPQANILPLQNFNFHVKPYQALGTKVIVDSLSLGADNYIIYTFSVTKSPHDKEYYSFCNIVVKLTPQESMMTLAQTNKIYAGNVSRNHPDYFGQGTLIRDDYRIDFIAFTQENQDISVINTKIYNLSKGRTILLEQDTFHQFMLNDYQFSDIGLQSTNDLKEHIAGLINKR</sequence>
<dbReference type="EMBL" id="MCAQ01000001">
    <property type="protein sequence ID" value="RKF42437.1"/>
    <property type="molecule type" value="Genomic_DNA"/>
</dbReference>
<dbReference type="AlphaFoldDB" id="A0A420GB82"/>
<name>A0A420GB82_9SPHI</name>
<gene>
    <name evidence="1" type="ORF">BCY89_02875</name>
</gene>
<evidence type="ECO:0000313" key="2">
    <source>
        <dbReference type="Proteomes" id="UP000286402"/>
    </source>
</evidence>
<keyword evidence="2" id="KW-1185">Reference proteome</keyword>